<evidence type="ECO:0000256" key="5">
    <source>
        <dbReference type="PIRSR" id="PIRSR602401-1"/>
    </source>
</evidence>
<keyword evidence="6" id="KW-0472">Membrane</keyword>
<gene>
    <name evidence="7" type="ORF">PGLA2088_LOCUS14005</name>
    <name evidence="8" type="ORF">PGLA2088_LOCUS39247</name>
</gene>
<dbReference type="InterPro" id="IPR001128">
    <property type="entry name" value="Cyt_P450"/>
</dbReference>
<dbReference type="GO" id="GO:0004497">
    <property type="term" value="F:monooxygenase activity"/>
    <property type="evidence" value="ECO:0007669"/>
    <property type="project" value="InterPro"/>
</dbReference>
<protein>
    <recommendedName>
        <fullName evidence="10">Cytochrome P450</fullName>
    </recommendedName>
</protein>
<dbReference type="PRINTS" id="PR00385">
    <property type="entry name" value="P450"/>
</dbReference>
<keyword evidence="3" id="KW-0560">Oxidoreductase</keyword>
<evidence type="ECO:0000313" key="8">
    <source>
        <dbReference type="EMBL" id="CAE8716840.1"/>
    </source>
</evidence>
<dbReference type="GO" id="GO:0016705">
    <property type="term" value="F:oxidoreductase activity, acting on paired donors, with incorporation or reduction of molecular oxygen"/>
    <property type="evidence" value="ECO:0007669"/>
    <property type="project" value="InterPro"/>
</dbReference>
<evidence type="ECO:0000256" key="6">
    <source>
        <dbReference type="SAM" id="Phobius"/>
    </source>
</evidence>
<feature type="binding site" description="axial binding residue" evidence="5">
    <location>
        <position position="490"/>
    </location>
    <ligand>
        <name>heme</name>
        <dbReference type="ChEBI" id="CHEBI:30413"/>
    </ligand>
    <ligandPart>
        <name>Fe</name>
        <dbReference type="ChEBI" id="CHEBI:18248"/>
    </ligandPart>
</feature>
<comment type="caution">
    <text evidence="8">The sequence shown here is derived from an EMBL/GenBank/DDBJ whole genome shotgun (WGS) entry which is preliminary data.</text>
</comment>
<evidence type="ECO:0000256" key="4">
    <source>
        <dbReference type="ARBA" id="ARBA00023004"/>
    </source>
</evidence>
<dbReference type="PRINTS" id="PR00463">
    <property type="entry name" value="EP450I"/>
</dbReference>
<evidence type="ECO:0000256" key="2">
    <source>
        <dbReference type="ARBA" id="ARBA00022723"/>
    </source>
</evidence>
<dbReference type="Gene3D" id="1.10.630.10">
    <property type="entry name" value="Cytochrome P450"/>
    <property type="match status" value="1"/>
</dbReference>
<dbReference type="Pfam" id="PF00067">
    <property type="entry name" value="p450"/>
    <property type="match status" value="2"/>
</dbReference>
<dbReference type="AlphaFoldDB" id="A0A813L007"/>
<dbReference type="EMBL" id="CAJNNW010016946">
    <property type="protein sequence ID" value="CAE8660043.1"/>
    <property type="molecule type" value="Genomic_DNA"/>
</dbReference>
<name>A0A813L007_POLGL</name>
<evidence type="ECO:0000256" key="3">
    <source>
        <dbReference type="ARBA" id="ARBA00023002"/>
    </source>
</evidence>
<dbReference type="GO" id="GO:0020037">
    <property type="term" value="F:heme binding"/>
    <property type="evidence" value="ECO:0007669"/>
    <property type="project" value="InterPro"/>
</dbReference>
<comment type="cofactor">
    <cofactor evidence="5">
        <name>heme</name>
        <dbReference type="ChEBI" id="CHEBI:30413"/>
    </cofactor>
</comment>
<proteinExistence type="inferred from homology"/>
<evidence type="ECO:0000313" key="9">
    <source>
        <dbReference type="Proteomes" id="UP000626109"/>
    </source>
</evidence>
<dbReference type="EMBL" id="CAJNNW010033044">
    <property type="protein sequence ID" value="CAE8716840.1"/>
    <property type="molecule type" value="Genomic_DNA"/>
</dbReference>
<evidence type="ECO:0008006" key="10">
    <source>
        <dbReference type="Google" id="ProtNLM"/>
    </source>
</evidence>
<dbReference type="SUPFAM" id="SSF48264">
    <property type="entry name" value="Cytochrome P450"/>
    <property type="match status" value="1"/>
</dbReference>
<evidence type="ECO:0000313" key="7">
    <source>
        <dbReference type="EMBL" id="CAE8660043.1"/>
    </source>
</evidence>
<organism evidence="8 9">
    <name type="scientific">Polarella glacialis</name>
    <name type="common">Dinoflagellate</name>
    <dbReference type="NCBI Taxonomy" id="89957"/>
    <lineage>
        <taxon>Eukaryota</taxon>
        <taxon>Sar</taxon>
        <taxon>Alveolata</taxon>
        <taxon>Dinophyceae</taxon>
        <taxon>Suessiales</taxon>
        <taxon>Suessiaceae</taxon>
        <taxon>Polarella</taxon>
    </lineage>
</organism>
<keyword evidence="6" id="KW-0812">Transmembrane</keyword>
<keyword evidence="4 5" id="KW-0408">Iron</keyword>
<keyword evidence="2 5" id="KW-0479">Metal-binding</keyword>
<keyword evidence="5" id="KW-0349">Heme</keyword>
<dbReference type="PANTHER" id="PTHR24296">
    <property type="entry name" value="CYTOCHROME P450"/>
    <property type="match status" value="1"/>
</dbReference>
<dbReference type="Proteomes" id="UP000626109">
    <property type="component" value="Unassembled WGS sequence"/>
</dbReference>
<accession>A0A813L007</accession>
<keyword evidence="6" id="KW-1133">Transmembrane helix</keyword>
<sequence length="550" mass="62926">MFSLPDLQNGRERVRQCLVVYGVFGLTQVICRLLSSWAAARRMRRMLKDVPQARYKEGADGFISDILRNFHRIHDWRAEVSMGLPLCKLHGYPFMRQNHVLIVRDPLIIRHFLKDSFPKYTKTQPQNDFFAHYMIAFLGDGIFTALHGPNAPDKGKSWSLQRKIASQIFSRNNFNTLMQEVFQEKAEKLRTVLSQPCREGRAVDLQLHFFNFTMDSIMKIFFGEDSDSSGGSGSKYGQAFDVAHETFFEHALHSIPFNAMSSIFLPWPFGGAAGGYHGLAWRLRDALSPTYRKFRAAKKVLDVESRRLVSECRADPDLERRRDLLALFVQAEEREHFSTTFLGDTVLNMVIAGRDTTACALSWMFYELAKNPDVQRKLQAEIDERMPAGKHLTLKSLSHSEVPYLHGVLYETLRLWPPVPMDGKTATEDDVLPDGTPVPKYTNLLFLPYAIGRDPAVYPEPESLRPERWIPFTAPAPHEFPVFQAGPRICLGMDMALFEAKLVAVELLRHYSFELAPGQAERTTYGRKLTMAVSTGEKDELWMLVRSRRQ</sequence>
<reference evidence="8" key="1">
    <citation type="submission" date="2021-02" db="EMBL/GenBank/DDBJ databases">
        <authorList>
            <person name="Dougan E. K."/>
            <person name="Rhodes N."/>
            <person name="Thang M."/>
            <person name="Chan C."/>
        </authorList>
    </citation>
    <scope>NUCLEOTIDE SEQUENCE</scope>
</reference>
<comment type="similarity">
    <text evidence="1">Belongs to the cytochrome P450 family.</text>
</comment>
<dbReference type="GO" id="GO:0005506">
    <property type="term" value="F:iron ion binding"/>
    <property type="evidence" value="ECO:0007669"/>
    <property type="project" value="InterPro"/>
</dbReference>
<dbReference type="InterPro" id="IPR036396">
    <property type="entry name" value="Cyt_P450_sf"/>
</dbReference>
<evidence type="ECO:0000256" key="1">
    <source>
        <dbReference type="ARBA" id="ARBA00010617"/>
    </source>
</evidence>
<feature type="transmembrane region" description="Helical" evidence="6">
    <location>
        <begin position="20"/>
        <end position="40"/>
    </location>
</feature>
<dbReference type="InterPro" id="IPR002401">
    <property type="entry name" value="Cyt_P450_E_grp-I"/>
</dbReference>